<sequence>MEQNIKTTLFIKITTFILLCWICHFCIYISTLKKTLDEKKNNRSILHARTYRLLAIYKKDNDSSTLCLKEEMSINGMHEINDITNNEKDDLGKKKRSNECPSKCAGGYKRPTKNKSCTFETKKYSHTEKKIFKELDYTDFLKNNKAISDKIYNKIILKKFGLRIFLPVLIFLFLLIIFILEISLNSVKPKSTLLSELGLNKEFLNLLSEGEWKSFLSVLKNLGGFLKHSVSDSEGTATCIMCDTANSVSDACILGQFFRILIYFVPFIILSITVIIGIIYYHKKVNKYEKIKYRKR</sequence>
<dbReference type="RefSeq" id="XP_028858880.1">
    <property type="nucleotide sequence ID" value="XM_029004910.1"/>
</dbReference>
<dbReference type="OrthoDB" id="10343705at2759"/>
<dbReference type="EMBL" id="FLRL01000005">
    <property type="protein sequence ID" value="SBT85471.1"/>
    <property type="molecule type" value="Genomic_DNA"/>
</dbReference>
<dbReference type="VEuPathDB" id="PlasmoDB:PmUG01_00029900"/>
<proteinExistence type="predicted"/>
<keyword evidence="1" id="KW-0812">Transmembrane</keyword>
<dbReference type="GeneID" id="39865759"/>
<protein>
    <submittedName>
        <fullName evidence="2">Fam-l protein</fullName>
    </submittedName>
</protein>
<evidence type="ECO:0000313" key="2">
    <source>
        <dbReference type="EMBL" id="SBT85471.1"/>
    </source>
</evidence>
<name>A0A1D3JGT6_PLAMA</name>
<dbReference type="InterPro" id="IPR022139">
    <property type="entry name" value="Fam-L/Fam-M-like_plasmodium"/>
</dbReference>
<dbReference type="Pfam" id="PF12420">
    <property type="entry name" value="DUF3671"/>
    <property type="match status" value="1"/>
</dbReference>
<dbReference type="Proteomes" id="UP000219813">
    <property type="component" value="Unassembled WGS sequence"/>
</dbReference>
<evidence type="ECO:0000313" key="3">
    <source>
        <dbReference type="Proteomes" id="UP000219813"/>
    </source>
</evidence>
<organism evidence="2 3">
    <name type="scientific">Plasmodium malariae</name>
    <dbReference type="NCBI Taxonomy" id="5858"/>
    <lineage>
        <taxon>Eukaryota</taxon>
        <taxon>Sar</taxon>
        <taxon>Alveolata</taxon>
        <taxon>Apicomplexa</taxon>
        <taxon>Aconoidasida</taxon>
        <taxon>Haemosporida</taxon>
        <taxon>Plasmodiidae</taxon>
        <taxon>Plasmodium</taxon>
        <taxon>Plasmodium (Plasmodium)</taxon>
    </lineage>
</organism>
<keyword evidence="3" id="KW-1185">Reference proteome</keyword>
<gene>
    <name evidence="2" type="primary">PmUG01_00029900</name>
    <name evidence="2" type="ORF">PMUG01_00029900</name>
</gene>
<accession>A0A1D3JGT6</accession>
<feature type="transmembrane region" description="Helical" evidence="1">
    <location>
        <begin position="13"/>
        <end position="32"/>
    </location>
</feature>
<dbReference type="KEGG" id="pmal:PMUG01_00029900"/>
<dbReference type="AlphaFoldDB" id="A0A1D3JGT6"/>
<keyword evidence="1" id="KW-1133">Transmembrane helix</keyword>
<evidence type="ECO:0000256" key="1">
    <source>
        <dbReference type="SAM" id="Phobius"/>
    </source>
</evidence>
<feature type="transmembrane region" description="Helical" evidence="1">
    <location>
        <begin position="260"/>
        <end position="281"/>
    </location>
</feature>
<keyword evidence="1" id="KW-0472">Membrane</keyword>
<reference evidence="2 3" key="1">
    <citation type="submission" date="2016-06" db="EMBL/GenBank/DDBJ databases">
        <authorList>
            <consortium name="Pathogen Informatics"/>
        </authorList>
    </citation>
    <scope>NUCLEOTIDE SEQUENCE [LARGE SCALE GENOMIC DNA]</scope>
</reference>
<feature type="transmembrane region" description="Helical" evidence="1">
    <location>
        <begin position="160"/>
        <end position="180"/>
    </location>
</feature>